<name>A0A427XI57_9TREE</name>
<evidence type="ECO:0000313" key="2">
    <source>
        <dbReference type="EMBL" id="RSH78427.1"/>
    </source>
</evidence>
<dbReference type="OrthoDB" id="2142598at2759"/>
<dbReference type="AlphaFoldDB" id="A0A427XI57"/>
<proteinExistence type="predicted"/>
<gene>
    <name evidence="2" type="ORF">EHS24_002152</name>
</gene>
<keyword evidence="3" id="KW-1185">Reference proteome</keyword>
<dbReference type="STRING" id="105984.A0A427XI57"/>
<dbReference type="Proteomes" id="UP000279236">
    <property type="component" value="Unassembled WGS sequence"/>
</dbReference>
<protein>
    <recommendedName>
        <fullName evidence="4">VWFA domain-containing protein</fullName>
    </recommendedName>
</protein>
<evidence type="ECO:0008006" key="4">
    <source>
        <dbReference type="Google" id="ProtNLM"/>
    </source>
</evidence>
<organism evidence="2 3">
    <name type="scientific">Apiotrichum porosum</name>
    <dbReference type="NCBI Taxonomy" id="105984"/>
    <lineage>
        <taxon>Eukaryota</taxon>
        <taxon>Fungi</taxon>
        <taxon>Dikarya</taxon>
        <taxon>Basidiomycota</taxon>
        <taxon>Agaricomycotina</taxon>
        <taxon>Tremellomycetes</taxon>
        <taxon>Trichosporonales</taxon>
        <taxon>Trichosporonaceae</taxon>
        <taxon>Apiotrichum</taxon>
    </lineage>
</organism>
<dbReference type="RefSeq" id="XP_028473574.1">
    <property type="nucleotide sequence ID" value="XM_028617896.1"/>
</dbReference>
<comment type="caution">
    <text evidence="2">The sequence shown here is derived from an EMBL/GenBank/DDBJ whole genome shotgun (WGS) entry which is preliminary data.</text>
</comment>
<evidence type="ECO:0000256" key="1">
    <source>
        <dbReference type="SAM" id="MobiDB-lite"/>
    </source>
</evidence>
<evidence type="ECO:0000313" key="3">
    <source>
        <dbReference type="Proteomes" id="UP000279236"/>
    </source>
</evidence>
<reference evidence="2 3" key="1">
    <citation type="submission" date="2018-11" db="EMBL/GenBank/DDBJ databases">
        <title>Genome sequence of Apiotrichum porosum DSM 27194.</title>
        <authorList>
            <person name="Aliyu H."/>
            <person name="Gorte O."/>
            <person name="Ochsenreither K."/>
        </authorList>
    </citation>
    <scope>NUCLEOTIDE SEQUENCE [LARGE SCALE GENOMIC DNA]</scope>
    <source>
        <strain evidence="2 3">DSM 27194</strain>
    </source>
</reference>
<dbReference type="EMBL" id="RSCE01000012">
    <property type="protein sequence ID" value="RSH78427.1"/>
    <property type="molecule type" value="Genomic_DNA"/>
</dbReference>
<sequence>MGLFTSLRRDPAVKLEMMTLKIENMEHQRWPDPETRAIVHRYQDALGITHIRNEFPKKYLKYLPLGYFEPIPAAWANDPYSPLCRRPQFSFSFDDAGEERLYWILNHSRHPGLAQQTYMRPDEFSEMRLANARMRRAVPVDVKYASQYDTFRTQYGRKGYSKQVPPLPIHQDFRELARTHPKGAGIDTMLMIDVSGSMGFDHYQSGFEQPRHIDVVHSILGRAMHFTTPRDHYHKPNEEGGIDTVLFSSYGRHVGKLGEHNFPRKWQEIQWSVGGGTQVMSGWQKVKQVGTVHPLYLLTHQLHFEKHGRAVGATFHPVYGWQAPPDMVKLSLLVLLDGEAVDMDEWELEILGETWCYATILLIGRDGCPNHHRHANELERVARANQHVQFYDCQGRMNERYLLHNVLQSLYPAQPPSDDEILNPKYDHPPPAYYV</sequence>
<feature type="region of interest" description="Disordered" evidence="1">
    <location>
        <begin position="415"/>
        <end position="435"/>
    </location>
</feature>
<accession>A0A427XI57</accession>
<dbReference type="GeneID" id="39586695"/>